<keyword evidence="5" id="KW-0812">Transmembrane</keyword>
<dbReference type="Gene3D" id="2.30.30.40">
    <property type="entry name" value="SH3 Domains"/>
    <property type="match status" value="1"/>
</dbReference>
<dbReference type="SMART" id="SM00287">
    <property type="entry name" value="SH3b"/>
    <property type="match status" value="1"/>
</dbReference>
<evidence type="ECO:0000256" key="4">
    <source>
        <dbReference type="PROSITE-ProRule" id="PRU01161"/>
    </source>
</evidence>
<evidence type="ECO:0008006" key="10">
    <source>
        <dbReference type="Google" id="ProtNLM"/>
    </source>
</evidence>
<evidence type="ECO:0000256" key="5">
    <source>
        <dbReference type="SAM" id="Phobius"/>
    </source>
</evidence>
<dbReference type="PROSITE" id="PS51781">
    <property type="entry name" value="SH3B"/>
    <property type="match status" value="1"/>
</dbReference>
<dbReference type="OrthoDB" id="9770965at2"/>
<protein>
    <recommendedName>
        <fullName evidence="10">SH3b domain-containing protein</fullName>
    </recommendedName>
</protein>
<evidence type="ECO:0000259" key="7">
    <source>
        <dbReference type="PROSITE" id="PS51781"/>
    </source>
</evidence>
<evidence type="ECO:0000256" key="1">
    <source>
        <dbReference type="ARBA" id="ARBA00022801"/>
    </source>
</evidence>
<dbReference type="BioCyc" id="LBIF456481:LEPBI_RS18125-MONOMER"/>
<feature type="short sequence motif" description="GXSXG" evidence="4">
    <location>
        <begin position="137"/>
        <end position="141"/>
    </location>
</feature>
<dbReference type="Pfam" id="PF08239">
    <property type="entry name" value="SH3_3"/>
    <property type="match status" value="1"/>
</dbReference>
<evidence type="ECO:0000259" key="6">
    <source>
        <dbReference type="PROSITE" id="PS51635"/>
    </source>
</evidence>
<keyword evidence="3 4" id="KW-0443">Lipid metabolism</keyword>
<keyword evidence="9" id="KW-1185">Reference proteome</keyword>
<keyword evidence="5" id="KW-1133">Transmembrane helix</keyword>
<feature type="domain" description="SH3b" evidence="7">
    <location>
        <begin position="20"/>
        <end position="94"/>
    </location>
</feature>
<feature type="active site" description="Proton acceptor" evidence="4">
    <location>
        <position position="286"/>
    </location>
</feature>
<dbReference type="InterPro" id="IPR016035">
    <property type="entry name" value="Acyl_Trfase/lysoPLipase"/>
</dbReference>
<dbReference type="PROSITE" id="PS51635">
    <property type="entry name" value="PNPLA"/>
    <property type="match status" value="1"/>
</dbReference>
<feature type="active site" description="Nucleophile" evidence="4">
    <location>
        <position position="139"/>
    </location>
</feature>
<feature type="transmembrane region" description="Helical" evidence="5">
    <location>
        <begin position="184"/>
        <end position="206"/>
    </location>
</feature>
<organism evidence="8 9">
    <name type="scientific">Leptospira biflexa serovar Patoc (strain Patoc 1 / ATCC 23582 / Paris)</name>
    <dbReference type="NCBI Taxonomy" id="456481"/>
    <lineage>
        <taxon>Bacteria</taxon>
        <taxon>Pseudomonadati</taxon>
        <taxon>Spirochaetota</taxon>
        <taxon>Spirochaetia</taxon>
        <taxon>Leptospirales</taxon>
        <taxon>Leptospiraceae</taxon>
        <taxon>Leptospira</taxon>
    </lineage>
</organism>
<dbReference type="InterPro" id="IPR050301">
    <property type="entry name" value="NTE"/>
</dbReference>
<dbReference type="STRING" id="456481.LEPBI_II0218"/>
<dbReference type="RefSeq" id="WP_012476688.1">
    <property type="nucleotide sequence ID" value="NC_010843.1"/>
</dbReference>
<dbReference type="GO" id="GO:0016787">
    <property type="term" value="F:hydrolase activity"/>
    <property type="evidence" value="ECO:0007669"/>
    <property type="project" value="UniProtKB-UniRule"/>
</dbReference>
<reference evidence="8 9" key="1">
    <citation type="journal article" date="2008" name="PLoS ONE">
        <title>Genome sequence of the saprophyte Leptospira biflexa provides insights into the evolution of Leptospira and the pathogenesis of leptospirosis.</title>
        <authorList>
            <person name="Picardeau M."/>
            <person name="Bulach D.M."/>
            <person name="Bouchier C."/>
            <person name="Zuerner R.L."/>
            <person name="Zidane N."/>
            <person name="Wilson P.J."/>
            <person name="Creno S."/>
            <person name="Kuczek E.S."/>
            <person name="Bommezzadri S."/>
            <person name="Davis J.C."/>
            <person name="McGrath A."/>
            <person name="Johnson M.J."/>
            <person name="Boursaux-Eude C."/>
            <person name="Seemann T."/>
            <person name="Rouy Z."/>
            <person name="Coppel R.L."/>
            <person name="Rood J.I."/>
            <person name="Lajus A."/>
            <person name="Davies J.K."/>
            <person name="Medigue C."/>
            <person name="Adler B."/>
        </authorList>
    </citation>
    <scope>NUCLEOTIDE SEQUENCE [LARGE SCALE GENOMIC DNA]</scope>
    <source>
        <strain evidence="9">Patoc 1 / ATCC 23582 / Paris</strain>
    </source>
</reference>
<dbReference type="EMBL" id="CP000787">
    <property type="protein sequence ID" value="ABZ99751.1"/>
    <property type="molecule type" value="Genomic_DNA"/>
</dbReference>
<dbReference type="InterPro" id="IPR003646">
    <property type="entry name" value="SH3-like_bac-type"/>
</dbReference>
<dbReference type="HOGENOM" id="CLU_737304_0_0_12"/>
<comment type="caution">
    <text evidence="4">Lacks conserved residue(s) required for the propagation of feature annotation.</text>
</comment>
<gene>
    <name evidence="8" type="ordered locus">LEPBI_II0218</name>
</gene>
<dbReference type="Proteomes" id="UP000001847">
    <property type="component" value="Chromosome II"/>
</dbReference>
<dbReference type="InterPro" id="IPR002641">
    <property type="entry name" value="PNPLA_dom"/>
</dbReference>
<dbReference type="Gene3D" id="3.40.1090.10">
    <property type="entry name" value="Cytosolic phospholipase A2 catalytic domain"/>
    <property type="match status" value="1"/>
</dbReference>
<accession>B0SU67</accession>
<dbReference type="GO" id="GO:0016042">
    <property type="term" value="P:lipid catabolic process"/>
    <property type="evidence" value="ECO:0007669"/>
    <property type="project" value="UniProtKB-UniRule"/>
</dbReference>
<evidence type="ECO:0000313" key="8">
    <source>
        <dbReference type="EMBL" id="ABZ99751.1"/>
    </source>
</evidence>
<dbReference type="KEGG" id="lbi:LEPBI_II0218"/>
<feature type="domain" description="PNPLA" evidence="6">
    <location>
        <begin position="106"/>
        <end position="301"/>
    </location>
</feature>
<dbReference type="SUPFAM" id="SSF52151">
    <property type="entry name" value="FabD/lysophospholipase-like"/>
    <property type="match status" value="1"/>
</dbReference>
<dbReference type="PANTHER" id="PTHR14226">
    <property type="entry name" value="NEUROPATHY TARGET ESTERASE/SWISS CHEESE D.MELANOGASTER"/>
    <property type="match status" value="1"/>
</dbReference>
<evidence type="ECO:0000256" key="2">
    <source>
        <dbReference type="ARBA" id="ARBA00022963"/>
    </source>
</evidence>
<keyword evidence="2 4" id="KW-0442">Lipid degradation</keyword>
<sequence length="375" mass="41920">MKQKRMLLCFFTILLICCKKEEALVSVLTHLSVRESPNKNSPVIKKLYNNEKIFIIEETNKFEFVDDVYGQYVKIEDSTGTKGYVFDAFLVPEKFADKFRDKNICLVLSVGGSNGIAHLGALKAINYLNLSPNCVYGNSMGAFVGSLYAKYPRGDHQYIYSNLMELYIKRMTQMKYEAAESNGLLGGLALAFINPFLGIAGGMLIADNSARSIDEKNLDNFESFLDNYFNQSLIEDLPIKYATSHFQKNGQGVDLIINKRGNLAHAISGSISNPYIFKLNNNSRIDPGIDRSASTPISDACSTFKPDIIIGINVSGKKAIYEESLSCKVLVIDLNYQIPNDSEIILGKGNEYETLIKKAFSESLYKIKEESKKLE</sequence>
<dbReference type="Pfam" id="PF01734">
    <property type="entry name" value="Patatin"/>
    <property type="match status" value="1"/>
</dbReference>
<name>B0SU67_LEPBP</name>
<proteinExistence type="predicted"/>
<keyword evidence="1 4" id="KW-0378">Hydrolase</keyword>
<evidence type="ECO:0000256" key="3">
    <source>
        <dbReference type="ARBA" id="ARBA00023098"/>
    </source>
</evidence>
<dbReference type="PANTHER" id="PTHR14226:SF29">
    <property type="entry name" value="NEUROPATHY TARGET ESTERASE SWS"/>
    <property type="match status" value="1"/>
</dbReference>
<evidence type="ECO:0000313" key="9">
    <source>
        <dbReference type="Proteomes" id="UP000001847"/>
    </source>
</evidence>
<keyword evidence="5" id="KW-0472">Membrane</keyword>
<dbReference type="AlphaFoldDB" id="B0SU67"/>